<feature type="compositionally biased region" description="Polar residues" evidence="2">
    <location>
        <begin position="206"/>
        <end position="218"/>
    </location>
</feature>
<dbReference type="Proteomes" id="UP000182321">
    <property type="component" value="Unassembled WGS sequence"/>
</dbReference>
<evidence type="ECO:0000256" key="2">
    <source>
        <dbReference type="SAM" id="MobiDB-lite"/>
    </source>
</evidence>
<proteinExistence type="predicted"/>
<dbReference type="EMBL" id="FNZX01000004">
    <property type="protein sequence ID" value="SEK28237.1"/>
    <property type="molecule type" value="Genomic_DNA"/>
</dbReference>
<dbReference type="AlphaFoldDB" id="A0A1H7FSP1"/>
<protein>
    <recommendedName>
        <fullName evidence="5">ATPase</fullName>
    </recommendedName>
</protein>
<accession>A0A1H7FSP1</accession>
<keyword evidence="1" id="KW-0175">Coiled coil</keyword>
<dbReference type="Gene3D" id="1.20.5.620">
    <property type="entry name" value="F1F0 ATP synthase subunit B, membrane domain"/>
    <property type="match status" value="1"/>
</dbReference>
<keyword evidence="4" id="KW-1185">Reference proteome</keyword>
<name>A0A1H7FSP1_9FIRM</name>
<feature type="region of interest" description="Disordered" evidence="2">
    <location>
        <begin position="181"/>
        <end position="237"/>
    </location>
</feature>
<reference evidence="4" key="1">
    <citation type="submission" date="2016-10" db="EMBL/GenBank/DDBJ databases">
        <authorList>
            <person name="Varghese N."/>
        </authorList>
    </citation>
    <scope>NUCLEOTIDE SEQUENCE [LARGE SCALE GENOMIC DNA]</scope>
    <source>
        <strain evidence="4">ACV-9</strain>
    </source>
</reference>
<evidence type="ECO:0008006" key="5">
    <source>
        <dbReference type="Google" id="ProtNLM"/>
    </source>
</evidence>
<evidence type="ECO:0000313" key="4">
    <source>
        <dbReference type="Proteomes" id="UP000182321"/>
    </source>
</evidence>
<evidence type="ECO:0000313" key="3">
    <source>
        <dbReference type="EMBL" id="SEK28237.1"/>
    </source>
</evidence>
<sequence>MASTSKIEDIIDEIEAYIDDCKPSAFSTNKIVVNKDELESLLQELRTKTPDEIRKYQRMIANREQILADAKAKADEIISQAQIQTNELVSEHQIMQQAYAQANEVILIAQKNAQEKIDRATEDANNIRMGAIAYTDELLANIQTILANAIDTTRARDEAFLGTMQVYLDTVNGNRAALVPDSLNDGDSDPAQSLDFTGDAAVNEPAPQQQADVTSNGNDADEDLPALDIPEQFFNKE</sequence>
<evidence type="ECO:0000256" key="1">
    <source>
        <dbReference type="SAM" id="Coils"/>
    </source>
</evidence>
<feature type="coiled-coil region" evidence="1">
    <location>
        <begin position="53"/>
        <end position="87"/>
    </location>
</feature>
<gene>
    <name evidence="3" type="ORF">SAMN02910377_00446</name>
</gene>
<organism evidence="3 4">
    <name type="scientific">Pseudobutyrivibrio ruminis</name>
    <dbReference type="NCBI Taxonomy" id="46206"/>
    <lineage>
        <taxon>Bacteria</taxon>
        <taxon>Bacillati</taxon>
        <taxon>Bacillota</taxon>
        <taxon>Clostridia</taxon>
        <taxon>Lachnospirales</taxon>
        <taxon>Lachnospiraceae</taxon>
        <taxon>Pseudobutyrivibrio</taxon>
    </lineage>
</organism>
<dbReference type="RefSeq" id="WP_074788924.1">
    <property type="nucleotide sequence ID" value="NZ_FNZX01000004.1"/>
</dbReference>